<proteinExistence type="predicted"/>
<dbReference type="CDD" id="cd07263">
    <property type="entry name" value="VOC_like"/>
    <property type="match status" value="1"/>
</dbReference>
<evidence type="ECO:0000313" key="3">
    <source>
        <dbReference type="Proteomes" id="UP000288603"/>
    </source>
</evidence>
<organism evidence="2 3">
    <name type="scientific">Labedella populi</name>
    <dbReference type="NCBI Taxonomy" id="2498850"/>
    <lineage>
        <taxon>Bacteria</taxon>
        <taxon>Bacillati</taxon>
        <taxon>Actinomycetota</taxon>
        <taxon>Actinomycetes</taxon>
        <taxon>Micrococcales</taxon>
        <taxon>Microbacteriaceae</taxon>
        <taxon>Labedella</taxon>
    </lineage>
</organism>
<dbReference type="PANTHER" id="PTHR36437">
    <property type="entry name" value="GLYOXALASE/BLEOMYCIN RESISTANCE PROTEIN/DIOXYGENASE"/>
    <property type="match status" value="1"/>
</dbReference>
<dbReference type="SUPFAM" id="SSF54593">
    <property type="entry name" value="Glyoxalase/Bleomycin resistance protein/Dihydroxybiphenyl dioxygenase"/>
    <property type="match status" value="1"/>
</dbReference>
<dbReference type="Proteomes" id="UP000288603">
    <property type="component" value="Unassembled WGS sequence"/>
</dbReference>
<reference evidence="2 3" key="1">
    <citation type="submission" date="2018-12" db="EMBL/GenBank/DDBJ databases">
        <authorList>
            <person name="Li F."/>
        </authorList>
    </citation>
    <scope>NUCLEOTIDE SEQUENCE [LARGE SCALE GENOMIC DNA]</scope>
    <source>
        <strain evidence="2 3">8H24J-4-2</strain>
    </source>
</reference>
<protein>
    <submittedName>
        <fullName evidence="2">VOC family protein</fullName>
    </submittedName>
</protein>
<evidence type="ECO:0000313" key="2">
    <source>
        <dbReference type="EMBL" id="RWZ59317.1"/>
    </source>
</evidence>
<evidence type="ECO:0000259" key="1">
    <source>
        <dbReference type="PROSITE" id="PS51819"/>
    </source>
</evidence>
<keyword evidence="3" id="KW-1185">Reference proteome</keyword>
<dbReference type="Gene3D" id="3.10.180.10">
    <property type="entry name" value="2,3-Dihydroxybiphenyl 1,2-Dioxygenase, domain 1"/>
    <property type="match status" value="1"/>
</dbReference>
<dbReference type="PROSITE" id="PS51819">
    <property type="entry name" value="VOC"/>
    <property type="match status" value="1"/>
</dbReference>
<sequence length="130" mass="13860">MKLQAVSIFVDDQQKALDFYGGVLGFQTAADVPMGEHRWLTVVSPEDPTGTQISLEPKDHPAVVPFTDALAADGIPFCVFGVEDIHAECERLTGLGVVFTQQPTDMGPVTVAVLDDTVGNLVQLAQYTGA</sequence>
<name>A0A3S4BYL5_9MICO</name>
<dbReference type="OrthoDB" id="197463at2"/>
<accession>A0A3S4BYL5</accession>
<dbReference type="PANTHER" id="PTHR36437:SF2">
    <property type="entry name" value="GLYOXALASE_BLEOMYCIN RESISTANCE PROTEIN_DIOXYGENASE"/>
    <property type="match status" value="1"/>
</dbReference>
<comment type="caution">
    <text evidence="2">The sequence shown here is derived from an EMBL/GenBank/DDBJ whole genome shotgun (WGS) entry which is preliminary data.</text>
</comment>
<dbReference type="Pfam" id="PF00903">
    <property type="entry name" value="Glyoxalase"/>
    <property type="match status" value="1"/>
</dbReference>
<feature type="domain" description="VOC" evidence="1">
    <location>
        <begin position="2"/>
        <end position="127"/>
    </location>
</feature>
<dbReference type="EMBL" id="RZNC01000005">
    <property type="protein sequence ID" value="RWZ59317.1"/>
    <property type="molecule type" value="Genomic_DNA"/>
</dbReference>
<gene>
    <name evidence="2" type="ORF">ELQ92_13770</name>
</gene>
<dbReference type="InterPro" id="IPR029068">
    <property type="entry name" value="Glyas_Bleomycin-R_OHBP_Dase"/>
</dbReference>
<dbReference type="RefSeq" id="WP_128499889.1">
    <property type="nucleotide sequence ID" value="NZ_RZNC01000005.1"/>
</dbReference>
<dbReference type="InterPro" id="IPR004360">
    <property type="entry name" value="Glyas_Fos-R_dOase_dom"/>
</dbReference>
<dbReference type="AlphaFoldDB" id="A0A3S4BYL5"/>
<dbReference type="InterPro" id="IPR037523">
    <property type="entry name" value="VOC_core"/>
</dbReference>